<reference evidence="2 3" key="1">
    <citation type="journal article" date="2014" name="Int. J. Syst. Evol. Microbiol.">
        <title>Complete genome sequence of Corynebacterium casei LMG S-19264T (=DSM 44701T), isolated from a smear-ripened cheese.</title>
        <authorList>
            <consortium name="US DOE Joint Genome Institute (JGI-PGF)"/>
            <person name="Walter F."/>
            <person name="Albersmeier A."/>
            <person name="Kalinowski J."/>
            <person name="Ruckert C."/>
        </authorList>
    </citation>
    <scope>NUCLEOTIDE SEQUENCE [LARGE SCALE GENOMIC DNA]</scope>
    <source>
        <strain evidence="2 3">CGMCC 1.9161</strain>
    </source>
</reference>
<dbReference type="PROSITE" id="PS51257">
    <property type="entry name" value="PROKAR_LIPOPROTEIN"/>
    <property type="match status" value="1"/>
</dbReference>
<dbReference type="InterPro" id="IPR010131">
    <property type="entry name" value="MdtP/NodT-like"/>
</dbReference>
<evidence type="ECO:0000313" key="3">
    <source>
        <dbReference type="Proteomes" id="UP000600449"/>
    </source>
</evidence>
<dbReference type="EMBL" id="BMMF01000020">
    <property type="protein sequence ID" value="GGK54838.1"/>
    <property type="molecule type" value="Genomic_DNA"/>
</dbReference>
<keyword evidence="3" id="KW-1185">Reference proteome</keyword>
<dbReference type="PANTHER" id="PTHR30203:SF24">
    <property type="entry name" value="BLR4935 PROTEIN"/>
    <property type="match status" value="1"/>
</dbReference>
<dbReference type="RefSeq" id="WP_244645667.1">
    <property type="nucleotide sequence ID" value="NZ_BMMF01000020.1"/>
</dbReference>
<dbReference type="Gene3D" id="1.20.1600.10">
    <property type="entry name" value="Outer membrane efflux proteins (OEP)"/>
    <property type="match status" value="1"/>
</dbReference>
<keyword evidence="1" id="KW-0732">Signal</keyword>
<feature type="signal peptide" evidence="1">
    <location>
        <begin position="1"/>
        <end position="15"/>
    </location>
</feature>
<proteinExistence type="predicted"/>
<comment type="caution">
    <text evidence="2">The sequence shown here is derived from an EMBL/GenBank/DDBJ whole genome shotgun (WGS) entry which is preliminary data.</text>
</comment>
<accession>A0A917QK46</accession>
<dbReference type="Proteomes" id="UP000600449">
    <property type="component" value="Unassembled WGS sequence"/>
</dbReference>
<evidence type="ECO:0000256" key="1">
    <source>
        <dbReference type="SAM" id="SignalP"/>
    </source>
</evidence>
<organism evidence="2 3">
    <name type="scientific">Salinarimonas ramus</name>
    <dbReference type="NCBI Taxonomy" id="690164"/>
    <lineage>
        <taxon>Bacteria</taxon>
        <taxon>Pseudomonadati</taxon>
        <taxon>Pseudomonadota</taxon>
        <taxon>Alphaproteobacteria</taxon>
        <taxon>Hyphomicrobiales</taxon>
        <taxon>Salinarimonadaceae</taxon>
        <taxon>Salinarimonas</taxon>
    </lineage>
</organism>
<sequence length="477" mass="51382">MLRKAILLASAALLAGCQTLSPDGGMSAVQEIVRTELAADVERVVAPEDVASAEARTDALLARPLGPDAAVQVALLSNRGLQASYAALGVAEADFVQASLPPNPKVGLARIVTSGTLEIERQIVTSLFALATLPERTAIARERFRAAQLKAAQETLALAAEVRRQYFRAVAANQMVAFLTDARETAQAASELLVGLGETGGATRLTQAREHAFTAETSAQLARARLQQRIEREKLTRLLGLWGDDVAFRLPDRLPPLPGHLHARGDVEREAVERRLDLRIGRLELEALGRSLGFADATRLVQDLDLVGIANTERSRSVENGEIEKEVEQWRGVEVEFEIPIFDTGAARVARAEAAVLQAANALQQNAIEARSQAREAYQTYRGTHEIARLYQDQVLPLRQVIEEEQLLQYNAMIADVTDFVADARLRILSNAQAIEARRDFFIAETDLGFALVGGFEGGAAVGGAVVAEAGGGAAPH</sequence>
<evidence type="ECO:0000313" key="2">
    <source>
        <dbReference type="EMBL" id="GGK54838.1"/>
    </source>
</evidence>
<dbReference type="AlphaFoldDB" id="A0A917QK46"/>
<feature type="chain" id="PRO_5036742332" evidence="1">
    <location>
        <begin position="16"/>
        <end position="477"/>
    </location>
</feature>
<dbReference type="PANTHER" id="PTHR30203">
    <property type="entry name" value="OUTER MEMBRANE CATION EFFLUX PROTEIN"/>
    <property type="match status" value="1"/>
</dbReference>
<name>A0A917QK46_9HYPH</name>
<protein>
    <submittedName>
        <fullName evidence="2">Copper tolerance protein</fullName>
    </submittedName>
</protein>
<dbReference type="SUPFAM" id="SSF56954">
    <property type="entry name" value="Outer membrane efflux proteins (OEP)"/>
    <property type="match status" value="1"/>
</dbReference>
<dbReference type="GO" id="GO:0015562">
    <property type="term" value="F:efflux transmembrane transporter activity"/>
    <property type="evidence" value="ECO:0007669"/>
    <property type="project" value="InterPro"/>
</dbReference>
<gene>
    <name evidence="2" type="primary">copB</name>
    <name evidence="2" type="ORF">GCM10011322_47020</name>
</gene>